<comment type="similarity">
    <text evidence="1">Belongs to the oxygen-dependent FAD-linked oxidoreductase family.</text>
</comment>
<evidence type="ECO:0000313" key="6">
    <source>
        <dbReference type="EMBL" id="KAK7753952.1"/>
    </source>
</evidence>
<protein>
    <recommendedName>
        <fullName evidence="5">FAD-binding PCMH-type domain-containing protein</fullName>
    </recommendedName>
</protein>
<comment type="caution">
    <text evidence="6">The sequence shown here is derived from an EMBL/GenBank/DDBJ whole genome shotgun (WGS) entry which is preliminary data.</text>
</comment>
<dbReference type="AlphaFoldDB" id="A0AAN9UVG5"/>
<sequence length="461" mass="50442">MSEQITQLLTNLQAHAGPGLEILTQKEDSRFQDFAKRWTNIGREIPAAIVLPETEEQIQQTVQLAARFSVPFVPRSGGHSEWSTIGENGIIIDLSKYKAIEVDAARRKATLRGNILSKQVAVALADAGFFTALGNGNPVGAIPYFLGGGASVTTSVTGFGSDQILSARMIDAKRNVVQVTEEKDPDLLWAIRGAGQFFGIITELTIKVHPLSELGNDQGVIWVGSFVFPLERAEEVAQAMKPLMDDGSKATAGLMMTMAAPPARKPCLVIAARFTGDPDDAKDTYKPLYDLAPIVASGGPVPIQNTSDAREALAAKGDYKRFGVVGLKRFDVGRFLQTVDVWKALVEECPDAINTAFNFQWDARPPKKPGFDSAMSLHDTRYWQNNLIWHTDAASRKKVDEFNEKSIAIMRGPDQTEYVDFQNGTRTGPIEWRFRGHGKVEKLKGLEEEMGSAGRVHKAAA</sequence>
<dbReference type="PANTHER" id="PTHR42973">
    <property type="entry name" value="BINDING OXIDOREDUCTASE, PUTATIVE (AFU_ORTHOLOGUE AFUA_1G17690)-RELATED"/>
    <property type="match status" value="1"/>
</dbReference>
<feature type="domain" description="FAD-binding PCMH-type" evidence="5">
    <location>
        <begin position="42"/>
        <end position="211"/>
    </location>
</feature>
<proteinExistence type="inferred from homology"/>
<dbReference type="GO" id="GO:0016491">
    <property type="term" value="F:oxidoreductase activity"/>
    <property type="evidence" value="ECO:0007669"/>
    <property type="project" value="UniProtKB-KW"/>
</dbReference>
<reference evidence="6 7" key="1">
    <citation type="submission" date="2024-02" db="EMBL/GenBank/DDBJ databases">
        <title>De novo assembly and annotation of 12 fungi associated with fruit tree decline syndrome in Ontario, Canada.</title>
        <authorList>
            <person name="Sulman M."/>
            <person name="Ellouze W."/>
            <person name="Ilyukhin E."/>
        </authorList>
    </citation>
    <scope>NUCLEOTIDE SEQUENCE [LARGE SCALE GENOMIC DNA]</scope>
    <source>
        <strain evidence="6 7">M11/M66-122</strain>
    </source>
</reference>
<organism evidence="6 7">
    <name type="scientific">Diatrype stigma</name>
    <dbReference type="NCBI Taxonomy" id="117547"/>
    <lineage>
        <taxon>Eukaryota</taxon>
        <taxon>Fungi</taxon>
        <taxon>Dikarya</taxon>
        <taxon>Ascomycota</taxon>
        <taxon>Pezizomycotina</taxon>
        <taxon>Sordariomycetes</taxon>
        <taxon>Xylariomycetidae</taxon>
        <taxon>Xylariales</taxon>
        <taxon>Diatrypaceae</taxon>
        <taxon>Diatrype</taxon>
    </lineage>
</organism>
<name>A0AAN9UVG5_9PEZI</name>
<dbReference type="InterPro" id="IPR016167">
    <property type="entry name" value="FAD-bd_PCMH_sub1"/>
</dbReference>
<dbReference type="Pfam" id="PF01565">
    <property type="entry name" value="FAD_binding_4"/>
    <property type="match status" value="1"/>
</dbReference>
<evidence type="ECO:0000256" key="1">
    <source>
        <dbReference type="ARBA" id="ARBA00005466"/>
    </source>
</evidence>
<evidence type="ECO:0000256" key="2">
    <source>
        <dbReference type="ARBA" id="ARBA00022630"/>
    </source>
</evidence>
<dbReference type="Gene3D" id="3.30.465.10">
    <property type="match status" value="1"/>
</dbReference>
<dbReference type="PANTHER" id="PTHR42973:SF7">
    <property type="entry name" value="FAD-BINDING PCMH-TYPE DOMAIN-CONTAINING PROTEIN"/>
    <property type="match status" value="1"/>
</dbReference>
<dbReference type="PROSITE" id="PS51387">
    <property type="entry name" value="FAD_PCMH"/>
    <property type="match status" value="1"/>
</dbReference>
<dbReference type="EMBL" id="JAKJXP020000024">
    <property type="protein sequence ID" value="KAK7753952.1"/>
    <property type="molecule type" value="Genomic_DNA"/>
</dbReference>
<evidence type="ECO:0000256" key="4">
    <source>
        <dbReference type="ARBA" id="ARBA00023002"/>
    </source>
</evidence>
<dbReference type="Gene3D" id="3.30.43.10">
    <property type="entry name" value="Uridine Diphospho-n-acetylenolpyruvylglucosamine Reductase, domain 2"/>
    <property type="match status" value="1"/>
</dbReference>
<dbReference type="InterPro" id="IPR050416">
    <property type="entry name" value="FAD-linked_Oxidoreductase"/>
</dbReference>
<dbReference type="Gene3D" id="3.40.462.20">
    <property type="match status" value="1"/>
</dbReference>
<gene>
    <name evidence="6" type="ORF">SLS62_004050</name>
</gene>
<dbReference type="InterPro" id="IPR006094">
    <property type="entry name" value="Oxid_FAD_bind_N"/>
</dbReference>
<dbReference type="InterPro" id="IPR016169">
    <property type="entry name" value="FAD-bd_PCMH_sub2"/>
</dbReference>
<dbReference type="InterPro" id="IPR016166">
    <property type="entry name" value="FAD-bd_PCMH"/>
</dbReference>
<evidence type="ECO:0000256" key="3">
    <source>
        <dbReference type="ARBA" id="ARBA00022827"/>
    </source>
</evidence>
<accession>A0AAN9UVG5</accession>
<evidence type="ECO:0000259" key="5">
    <source>
        <dbReference type="PROSITE" id="PS51387"/>
    </source>
</evidence>
<keyword evidence="3" id="KW-0274">FAD</keyword>
<evidence type="ECO:0000313" key="7">
    <source>
        <dbReference type="Proteomes" id="UP001320420"/>
    </source>
</evidence>
<dbReference type="GO" id="GO:0071949">
    <property type="term" value="F:FAD binding"/>
    <property type="evidence" value="ECO:0007669"/>
    <property type="project" value="InterPro"/>
</dbReference>
<dbReference type="Proteomes" id="UP001320420">
    <property type="component" value="Unassembled WGS sequence"/>
</dbReference>
<keyword evidence="7" id="KW-1185">Reference proteome</keyword>
<keyword evidence="4" id="KW-0560">Oxidoreductase</keyword>
<dbReference type="InterPro" id="IPR036318">
    <property type="entry name" value="FAD-bd_PCMH-like_sf"/>
</dbReference>
<keyword evidence="2" id="KW-0285">Flavoprotein</keyword>
<dbReference type="SUPFAM" id="SSF56176">
    <property type="entry name" value="FAD-binding/transporter-associated domain-like"/>
    <property type="match status" value="1"/>
</dbReference>